<evidence type="ECO:0008006" key="5">
    <source>
        <dbReference type="Google" id="ProtNLM"/>
    </source>
</evidence>
<reference evidence="3 4" key="1">
    <citation type="journal article" date="2019" name="Genome Biol. Evol.">
        <title>Day and night: Metabolic profiles and evolutionary relationships of six axenic non-marine cyanobacteria.</title>
        <authorList>
            <person name="Will S.E."/>
            <person name="Henke P."/>
            <person name="Boedeker C."/>
            <person name="Huang S."/>
            <person name="Brinkmann H."/>
            <person name="Rohde M."/>
            <person name="Jarek M."/>
            <person name="Friedl T."/>
            <person name="Seufert S."/>
            <person name="Schumacher M."/>
            <person name="Overmann J."/>
            <person name="Neumann-Schaal M."/>
            <person name="Petersen J."/>
        </authorList>
    </citation>
    <scope>NUCLEOTIDE SEQUENCE [LARGE SCALE GENOMIC DNA]</scope>
    <source>
        <strain evidence="3 4">SAG 39.79</strain>
    </source>
</reference>
<gene>
    <name evidence="3" type="ORF">DSM107010_12340</name>
</gene>
<dbReference type="AlphaFoldDB" id="A0AB37UQG2"/>
<dbReference type="PROSITE" id="PS00330">
    <property type="entry name" value="HEMOLYSIN_CALCIUM"/>
    <property type="match status" value="2"/>
</dbReference>
<dbReference type="Proteomes" id="UP000282574">
    <property type="component" value="Unassembled WGS sequence"/>
</dbReference>
<dbReference type="SUPFAM" id="SSF51120">
    <property type="entry name" value="beta-Roll"/>
    <property type="match status" value="2"/>
</dbReference>
<keyword evidence="2" id="KW-0964">Secreted</keyword>
<proteinExistence type="predicted"/>
<dbReference type="Gene3D" id="2.150.10.10">
    <property type="entry name" value="Serralysin-like metalloprotease, C-terminal"/>
    <property type="match status" value="2"/>
</dbReference>
<dbReference type="PANTHER" id="PTHR38340:SF1">
    <property type="entry name" value="S-LAYER PROTEIN"/>
    <property type="match status" value="1"/>
</dbReference>
<dbReference type="InterPro" id="IPR011049">
    <property type="entry name" value="Serralysin-like_metalloprot_C"/>
</dbReference>
<dbReference type="InterPro" id="IPR018511">
    <property type="entry name" value="Hemolysin-typ_Ca-bd_CS"/>
</dbReference>
<comment type="caution">
    <text evidence="3">The sequence shown here is derived from an EMBL/GenBank/DDBJ whole genome shotgun (WGS) entry which is preliminary data.</text>
</comment>
<evidence type="ECO:0000313" key="4">
    <source>
        <dbReference type="Proteomes" id="UP000282574"/>
    </source>
</evidence>
<dbReference type="PRINTS" id="PR00313">
    <property type="entry name" value="CABNDNGRPT"/>
</dbReference>
<dbReference type="PANTHER" id="PTHR38340">
    <property type="entry name" value="S-LAYER PROTEIN"/>
    <property type="match status" value="1"/>
</dbReference>
<sequence>MSVAVGIDKALVGTDKNDVIFGTTDSDTIFGGAGHDAIFGQAGNDILNGDDGNDLLQGGDGNDKIDGGNGSNVIFGGNGHDILVARNDVDSGTNFIFGGSGNDYINGSSNDDYLYGENGNDELFGWFGNDTINGGAGNDRIQGAFHHSRTDEIDVMTGCRGADTFVLGGRSYGEMQPLYRGDNRNYGLITDFNKNEDAIELNKWEGDLRHDRAIEVRYSLGAAPVGLPQGTGIYVNSPGQSPDLIAILQGVDPNSLNLKASYFKIVD</sequence>
<dbReference type="InterPro" id="IPR050557">
    <property type="entry name" value="RTX_toxin/Mannuronan_C5-epim"/>
</dbReference>
<dbReference type="Pfam" id="PF00353">
    <property type="entry name" value="HemolysinCabind"/>
    <property type="match status" value="3"/>
</dbReference>
<dbReference type="EMBL" id="RSCK01000006">
    <property type="protein sequence ID" value="RUT13611.1"/>
    <property type="molecule type" value="Genomic_DNA"/>
</dbReference>
<comment type="subcellular location">
    <subcellularLocation>
        <location evidence="1">Secreted</location>
    </subcellularLocation>
</comment>
<organism evidence="3 4">
    <name type="scientific">Chroococcidiopsis cubana SAG 39.79</name>
    <dbReference type="NCBI Taxonomy" id="388085"/>
    <lineage>
        <taxon>Bacteria</taxon>
        <taxon>Bacillati</taxon>
        <taxon>Cyanobacteriota</taxon>
        <taxon>Cyanophyceae</taxon>
        <taxon>Chroococcidiopsidales</taxon>
        <taxon>Chroococcidiopsidaceae</taxon>
        <taxon>Chroococcidiopsis</taxon>
    </lineage>
</organism>
<evidence type="ECO:0000256" key="2">
    <source>
        <dbReference type="ARBA" id="ARBA00022525"/>
    </source>
</evidence>
<accession>A0AB37UQG2</accession>
<evidence type="ECO:0000313" key="3">
    <source>
        <dbReference type="EMBL" id="RUT13611.1"/>
    </source>
</evidence>
<dbReference type="GO" id="GO:0005509">
    <property type="term" value="F:calcium ion binding"/>
    <property type="evidence" value="ECO:0007669"/>
    <property type="project" value="InterPro"/>
</dbReference>
<dbReference type="RefSeq" id="WP_015153003.1">
    <property type="nucleotide sequence ID" value="NZ_JAVKZF010000002.1"/>
</dbReference>
<name>A0AB37UQG2_9CYAN</name>
<evidence type="ECO:0000256" key="1">
    <source>
        <dbReference type="ARBA" id="ARBA00004613"/>
    </source>
</evidence>
<keyword evidence="4" id="KW-1185">Reference proteome</keyword>
<dbReference type="InterPro" id="IPR001343">
    <property type="entry name" value="Hemolysn_Ca-bd"/>
</dbReference>
<protein>
    <recommendedName>
        <fullName evidence="5">Hemolysin expression modulating protein</fullName>
    </recommendedName>
</protein>
<dbReference type="GO" id="GO:0005576">
    <property type="term" value="C:extracellular region"/>
    <property type="evidence" value="ECO:0007669"/>
    <property type="project" value="UniProtKB-SubCell"/>
</dbReference>